<dbReference type="EMBL" id="JANJYI010000009">
    <property type="protein sequence ID" value="KAK2635285.1"/>
    <property type="molecule type" value="Genomic_DNA"/>
</dbReference>
<evidence type="ECO:0000313" key="1">
    <source>
        <dbReference type="EMBL" id="KAK2635285.1"/>
    </source>
</evidence>
<proteinExistence type="predicted"/>
<reference evidence="1" key="1">
    <citation type="journal article" date="2023" name="Plant J.">
        <title>Genome sequences and population genomics provide insights into the demographic history, inbreeding, and mutation load of two 'living fossil' tree species of Dipteronia.</title>
        <authorList>
            <person name="Feng Y."/>
            <person name="Comes H.P."/>
            <person name="Chen J."/>
            <person name="Zhu S."/>
            <person name="Lu R."/>
            <person name="Zhang X."/>
            <person name="Li P."/>
            <person name="Qiu J."/>
            <person name="Olsen K.M."/>
            <person name="Qiu Y."/>
        </authorList>
    </citation>
    <scope>NUCLEOTIDE SEQUENCE</scope>
    <source>
        <strain evidence="1">KIB01</strain>
    </source>
</reference>
<dbReference type="AlphaFoldDB" id="A0AAD9TFM3"/>
<gene>
    <name evidence="1" type="ORF">Ddye_030077</name>
</gene>
<comment type="caution">
    <text evidence="1">The sequence shown here is derived from an EMBL/GenBank/DDBJ whole genome shotgun (WGS) entry which is preliminary data.</text>
</comment>
<sequence>MDLTPVWYCFKKVASGFWSPRATSGGVWMTRKNAFNFLKLFIGASFGRASKQKQGKLFSISKCSFHLYYRERKRKRRGSSRESYDLYMFGKCGDCNDQRWKSDQR</sequence>
<accession>A0AAD9TFM3</accession>
<evidence type="ECO:0000313" key="2">
    <source>
        <dbReference type="Proteomes" id="UP001280121"/>
    </source>
</evidence>
<name>A0AAD9TFM3_9ROSI</name>
<organism evidence="1 2">
    <name type="scientific">Dipteronia dyeriana</name>
    <dbReference type="NCBI Taxonomy" id="168575"/>
    <lineage>
        <taxon>Eukaryota</taxon>
        <taxon>Viridiplantae</taxon>
        <taxon>Streptophyta</taxon>
        <taxon>Embryophyta</taxon>
        <taxon>Tracheophyta</taxon>
        <taxon>Spermatophyta</taxon>
        <taxon>Magnoliopsida</taxon>
        <taxon>eudicotyledons</taxon>
        <taxon>Gunneridae</taxon>
        <taxon>Pentapetalae</taxon>
        <taxon>rosids</taxon>
        <taxon>malvids</taxon>
        <taxon>Sapindales</taxon>
        <taxon>Sapindaceae</taxon>
        <taxon>Hippocastanoideae</taxon>
        <taxon>Acereae</taxon>
        <taxon>Dipteronia</taxon>
    </lineage>
</organism>
<keyword evidence="2" id="KW-1185">Reference proteome</keyword>
<dbReference type="Proteomes" id="UP001280121">
    <property type="component" value="Unassembled WGS sequence"/>
</dbReference>
<protein>
    <submittedName>
        <fullName evidence="1">Uncharacterized protein</fullName>
    </submittedName>
</protein>